<dbReference type="SUPFAM" id="SSF52833">
    <property type="entry name" value="Thioredoxin-like"/>
    <property type="match status" value="1"/>
</dbReference>
<protein>
    <recommendedName>
        <fullName evidence="1">DSBA-like thioredoxin domain-containing protein</fullName>
    </recommendedName>
</protein>
<dbReference type="PANTHER" id="PTHR13887">
    <property type="entry name" value="GLUTATHIONE S-TRANSFERASE KAPPA"/>
    <property type="match status" value="1"/>
</dbReference>
<dbReference type="EMBL" id="WEGH01000002">
    <property type="protein sequence ID" value="MQY05608.1"/>
    <property type="molecule type" value="Genomic_DNA"/>
</dbReference>
<dbReference type="CDD" id="cd03024">
    <property type="entry name" value="DsbA_FrnE"/>
    <property type="match status" value="1"/>
</dbReference>
<dbReference type="AlphaFoldDB" id="A0A7K0BWR8"/>
<dbReference type="InterPro" id="IPR036249">
    <property type="entry name" value="Thioredoxin-like_sf"/>
</dbReference>
<reference evidence="2 3" key="1">
    <citation type="submission" date="2019-10" db="EMBL/GenBank/DDBJ databases">
        <title>Actinomadura rubteroloni sp. nov. and Actinomadura macrotermitis sp. nov., isolated from the gut of fungus growing-termite Macrotermes natalensis.</title>
        <authorList>
            <person name="Benndorf R."/>
            <person name="Martin K."/>
            <person name="Kuefner M."/>
            <person name="De Beer W."/>
            <person name="Kaster A.-K."/>
            <person name="Vollmers J."/>
            <person name="Poulsen M."/>
            <person name="Beemelmanns C."/>
        </authorList>
    </citation>
    <scope>NUCLEOTIDE SEQUENCE [LARGE SCALE GENOMIC DNA]</scope>
    <source>
        <strain evidence="2 3">RB68</strain>
    </source>
</reference>
<dbReference type="Proteomes" id="UP000487268">
    <property type="component" value="Unassembled WGS sequence"/>
</dbReference>
<dbReference type="InterPro" id="IPR001853">
    <property type="entry name" value="DSBA-like_thioredoxin_dom"/>
</dbReference>
<proteinExistence type="predicted"/>
<dbReference type="Gene3D" id="3.40.30.10">
    <property type="entry name" value="Glutaredoxin"/>
    <property type="match status" value="1"/>
</dbReference>
<keyword evidence="3" id="KW-1185">Reference proteome</keyword>
<dbReference type="Pfam" id="PF01323">
    <property type="entry name" value="DSBA"/>
    <property type="match status" value="1"/>
</dbReference>
<feature type="domain" description="DSBA-like thioredoxin" evidence="1">
    <location>
        <begin position="4"/>
        <end position="202"/>
    </location>
</feature>
<evidence type="ECO:0000313" key="3">
    <source>
        <dbReference type="Proteomes" id="UP000487268"/>
    </source>
</evidence>
<dbReference type="RefSeq" id="WP_207709725.1">
    <property type="nucleotide sequence ID" value="NZ_WEGH01000002.1"/>
</dbReference>
<evidence type="ECO:0000313" key="2">
    <source>
        <dbReference type="EMBL" id="MQY05608.1"/>
    </source>
</evidence>
<gene>
    <name evidence="2" type="ORF">ACRB68_36850</name>
</gene>
<accession>A0A7K0BWR8</accession>
<dbReference type="PANTHER" id="PTHR13887:SF41">
    <property type="entry name" value="THIOREDOXIN SUPERFAMILY PROTEIN"/>
    <property type="match status" value="1"/>
</dbReference>
<comment type="caution">
    <text evidence="2">The sequence shown here is derived from an EMBL/GenBank/DDBJ whole genome shotgun (WGS) entry which is preliminary data.</text>
</comment>
<organism evidence="2 3">
    <name type="scientific">Actinomadura macrotermitis</name>
    <dbReference type="NCBI Taxonomy" id="2585200"/>
    <lineage>
        <taxon>Bacteria</taxon>
        <taxon>Bacillati</taxon>
        <taxon>Actinomycetota</taxon>
        <taxon>Actinomycetes</taxon>
        <taxon>Streptosporangiales</taxon>
        <taxon>Thermomonosporaceae</taxon>
        <taxon>Actinomadura</taxon>
    </lineage>
</organism>
<evidence type="ECO:0000259" key="1">
    <source>
        <dbReference type="Pfam" id="PF01323"/>
    </source>
</evidence>
<name>A0A7K0BWR8_9ACTN</name>
<sequence length="203" mass="22015">MTEVEIWSDVMCPWCYLGKKRLERALAGLSGVGVTWRSFELRPDQPAAPGVTLAEMMTRRFGLDGPDLTAVFQRIRRLGAAEGLDLRPATARPVSSFDAHRLIHLAAGQGLADAMVERLFRAHLVDNVNVADPEVLRHLAAQTGLPDAAVRSVLNTDAYAADVRADEERAAELGVRQVPTFVIDGAPALSGAPDVRRLRALLS</sequence>
<dbReference type="GO" id="GO:0016491">
    <property type="term" value="F:oxidoreductase activity"/>
    <property type="evidence" value="ECO:0007669"/>
    <property type="project" value="InterPro"/>
</dbReference>